<dbReference type="Pfam" id="PF11981">
    <property type="entry name" value="DUF3482"/>
    <property type="match status" value="1"/>
</dbReference>
<dbReference type="InterPro" id="IPR021871">
    <property type="entry name" value="DUF3482"/>
</dbReference>
<reference evidence="3 4" key="1">
    <citation type="submission" date="2012-09" db="EMBL/GenBank/DDBJ databases">
        <title>Genome Sequence of alkane-degrading Bacterium Alcanivorax sp. 521-1.</title>
        <authorList>
            <person name="Lai Q."/>
            <person name="Shao Z."/>
        </authorList>
    </citation>
    <scope>NUCLEOTIDE SEQUENCE [LARGE SCALE GENOMIC DNA]</scope>
    <source>
        <strain evidence="3 4">521-1</strain>
    </source>
</reference>
<comment type="caution">
    <text evidence="3">The sequence shown here is derived from an EMBL/GenBank/DDBJ whole genome shotgun (WGS) entry which is preliminary data.</text>
</comment>
<gene>
    <name evidence="3" type="ORF">Y5W_00158</name>
</gene>
<accession>A0ABS0ALR3</accession>
<dbReference type="InterPro" id="IPR027417">
    <property type="entry name" value="P-loop_NTPase"/>
</dbReference>
<name>A0ABS0ALR3_9GAMM</name>
<keyword evidence="1" id="KW-0963">Cytoplasm</keyword>
<dbReference type="RefSeq" id="WP_194863825.1">
    <property type="nucleotide sequence ID" value="NZ_ARXX01000002.1"/>
</dbReference>
<sequence>MTALPRFAVVGHPNKGKSSIVATLAQNDGIAIALEPGTTRDSQRYPLSVDGRPLYELIDTPGFQRPRKVLAWLQAHSASASDRPDTVRAFVTQHRDDPRFHDECELLTPILEGAGILYVVDGAVPYSPEQEAEMEILRWTGRPSLALINRIGEGDHLDDWRAALGQYFQIVRDFDAVHAPFETHLSLLRGFGQLAPEWEAPLEEAVGYLRGQRGHRQHRAMALIAEALTDMLLHVESARLADDANRNALEHDLARRWRDRQRQREQHLRRDVEALYQHRHLHRREQALDWQGGDLFSEQTRRAWGVSRAYLATAGFGAGALGGAGVDALAAGHSLGTGALIGGVLGAAGSLYYGEKYAGKLAALKLLAPLTGGGRRAEFGPVRDPQFGYVVLGRALEHWFQVSHRNHAGRDPLTLDQGDRHWLEQLPRGDRQRLQKALQNPPRHPGDGKRRQALELAVENAGAAFLQWRSGNDEAQ</sequence>
<dbReference type="PANTHER" id="PTHR42714:SF2">
    <property type="entry name" value="TRNA MODIFICATION GTPASE GTPBP3, MITOCHONDRIAL"/>
    <property type="match status" value="1"/>
</dbReference>
<evidence type="ECO:0000313" key="4">
    <source>
        <dbReference type="Proteomes" id="UP000662703"/>
    </source>
</evidence>
<dbReference type="PANTHER" id="PTHR42714">
    <property type="entry name" value="TRNA MODIFICATION GTPASE GTPBP3"/>
    <property type="match status" value="1"/>
</dbReference>
<evidence type="ECO:0000256" key="1">
    <source>
        <dbReference type="ARBA" id="ARBA00022490"/>
    </source>
</evidence>
<organism evidence="3 4">
    <name type="scientific">Alloalcanivorax profundimaris</name>
    <dbReference type="NCBI Taxonomy" id="2735259"/>
    <lineage>
        <taxon>Bacteria</taxon>
        <taxon>Pseudomonadati</taxon>
        <taxon>Pseudomonadota</taxon>
        <taxon>Gammaproteobacteria</taxon>
        <taxon>Oceanospirillales</taxon>
        <taxon>Alcanivoracaceae</taxon>
        <taxon>Alloalcanivorax</taxon>
    </lineage>
</organism>
<dbReference type="EMBL" id="ARXX01000002">
    <property type="protein sequence ID" value="MBF5054864.1"/>
    <property type="molecule type" value="Genomic_DNA"/>
</dbReference>
<proteinExistence type="predicted"/>
<dbReference type="SUPFAM" id="SSF52540">
    <property type="entry name" value="P-loop containing nucleoside triphosphate hydrolases"/>
    <property type="match status" value="1"/>
</dbReference>
<evidence type="ECO:0000313" key="3">
    <source>
        <dbReference type="EMBL" id="MBF5054864.1"/>
    </source>
</evidence>
<keyword evidence="4" id="KW-1185">Reference proteome</keyword>
<feature type="domain" description="G" evidence="2">
    <location>
        <begin position="7"/>
        <end position="82"/>
    </location>
</feature>
<evidence type="ECO:0000259" key="2">
    <source>
        <dbReference type="Pfam" id="PF01926"/>
    </source>
</evidence>
<protein>
    <recommendedName>
        <fullName evidence="2">G domain-containing protein</fullName>
    </recommendedName>
</protein>
<dbReference type="Proteomes" id="UP000662703">
    <property type="component" value="Unassembled WGS sequence"/>
</dbReference>
<dbReference type="Gene3D" id="3.40.50.300">
    <property type="entry name" value="P-loop containing nucleotide triphosphate hydrolases"/>
    <property type="match status" value="1"/>
</dbReference>
<dbReference type="InterPro" id="IPR006073">
    <property type="entry name" value="GTP-bd"/>
</dbReference>
<dbReference type="Pfam" id="PF01926">
    <property type="entry name" value="MMR_HSR1"/>
    <property type="match status" value="1"/>
</dbReference>